<reference evidence="1 2" key="1">
    <citation type="submission" date="2021-06" db="EMBL/GenBank/DDBJ databases">
        <title>Caerostris extrusa draft genome.</title>
        <authorList>
            <person name="Kono N."/>
            <person name="Arakawa K."/>
        </authorList>
    </citation>
    <scope>NUCLEOTIDE SEQUENCE [LARGE SCALE GENOMIC DNA]</scope>
</reference>
<accession>A0AAV4NIY1</accession>
<keyword evidence="2" id="KW-1185">Reference proteome</keyword>
<evidence type="ECO:0000313" key="2">
    <source>
        <dbReference type="Proteomes" id="UP001054945"/>
    </source>
</evidence>
<name>A0AAV4NIY1_CAEEX</name>
<dbReference type="Proteomes" id="UP001054945">
    <property type="component" value="Unassembled WGS sequence"/>
</dbReference>
<protein>
    <submittedName>
        <fullName evidence="1">Uncharacterized protein</fullName>
    </submittedName>
</protein>
<organism evidence="1 2">
    <name type="scientific">Caerostris extrusa</name>
    <name type="common">Bark spider</name>
    <name type="synonym">Caerostris bankana</name>
    <dbReference type="NCBI Taxonomy" id="172846"/>
    <lineage>
        <taxon>Eukaryota</taxon>
        <taxon>Metazoa</taxon>
        <taxon>Ecdysozoa</taxon>
        <taxon>Arthropoda</taxon>
        <taxon>Chelicerata</taxon>
        <taxon>Arachnida</taxon>
        <taxon>Araneae</taxon>
        <taxon>Araneomorphae</taxon>
        <taxon>Entelegynae</taxon>
        <taxon>Araneoidea</taxon>
        <taxon>Araneidae</taxon>
        <taxon>Caerostris</taxon>
    </lineage>
</organism>
<dbReference type="AlphaFoldDB" id="A0AAV4NIY1"/>
<sequence>MCRSSMCPCSELSCATRNAYTCAGAFPCEEGSSEPRVLLLHVIPQVPWCVESLFRSGGGTPRCGRSLHDSLDYPTQWTCIHSVDTARASVVFATFGVVSDYISPRGPSLSQSLSPLCTLRFPSRANLLPQVPHSCGLLGESLVALVAGMRFSLRRWVSRWLRRLVMMSVE</sequence>
<evidence type="ECO:0000313" key="1">
    <source>
        <dbReference type="EMBL" id="GIX84255.1"/>
    </source>
</evidence>
<gene>
    <name evidence="1" type="ORF">CEXT_601951</name>
</gene>
<proteinExistence type="predicted"/>
<comment type="caution">
    <text evidence="1">The sequence shown here is derived from an EMBL/GenBank/DDBJ whole genome shotgun (WGS) entry which is preliminary data.</text>
</comment>
<dbReference type="EMBL" id="BPLR01003413">
    <property type="protein sequence ID" value="GIX84255.1"/>
    <property type="molecule type" value="Genomic_DNA"/>
</dbReference>